<dbReference type="Proteomes" id="UP001596119">
    <property type="component" value="Unassembled WGS sequence"/>
</dbReference>
<dbReference type="PANTHER" id="PTHR30153:SF2">
    <property type="entry name" value="REPLICATIVE DNA HELICASE"/>
    <property type="match status" value="1"/>
</dbReference>
<keyword evidence="1" id="KW-0235">DNA replication</keyword>
<sequence>MTAGFADAPPPERLPPADLGAERAVIGAVLHHAAVLDEAAELVSPEDFYRPAHAELFREMLRMRDAGRPVDAISLAAHLGDRLYQLGGASYLIDCMGSVPTPSNVAYYAEIVAEKAVRRGLVAAATRMSQLAYALPGDVDEDLVGRAHEYIDEVAGGGRSGRGRRLRRTPASEVTMRRLRWLWQNRIVLGGLTLLAGREGLGKSTVAVDLVAQVTRGELAGEFLGEPRPVIYVNSEDARDSTIVPRLVAAGADLERVVFLDAVSPTEDETPLVLPQDTRLLAEEIDDLKAALVVLDAATSVIDSTLDGDRDRQMRRGLEPISKLAADTGAGVVGIVHFGKRESADTGKLILGSIAWSQVARSVLAVARDEDTHQLVISSTKANLAPGDAPSLAVSLVPAAVETPDGITQVARVHWHGETTQRAEELLAASPEGEDRSLIAEAVTWLLGYLSDEKRAGSAGAGEILRAAKADGFNERLLQRARKRAHVSTHRTATGWTWTLDTGPRRQDDNPTQR</sequence>
<dbReference type="PANTHER" id="PTHR30153">
    <property type="entry name" value="REPLICATIVE DNA HELICASE DNAB"/>
    <property type="match status" value="1"/>
</dbReference>
<evidence type="ECO:0000313" key="5">
    <source>
        <dbReference type="Proteomes" id="UP001596119"/>
    </source>
</evidence>
<dbReference type="SUPFAM" id="SSF48024">
    <property type="entry name" value="N-terminal domain of DnaB helicase"/>
    <property type="match status" value="1"/>
</dbReference>
<accession>A0ABW1IGB3</accession>
<dbReference type="Gene3D" id="3.40.50.300">
    <property type="entry name" value="P-loop containing nucleotide triphosphate hydrolases"/>
    <property type="match status" value="1"/>
</dbReference>
<feature type="domain" description="DNA helicase DnaB-like N-terminal" evidence="3">
    <location>
        <begin position="15"/>
        <end position="114"/>
    </location>
</feature>
<dbReference type="InterPro" id="IPR016136">
    <property type="entry name" value="DNA_helicase_N/primase_C"/>
</dbReference>
<evidence type="ECO:0000313" key="4">
    <source>
        <dbReference type="EMBL" id="MFC5951289.1"/>
    </source>
</evidence>
<dbReference type="InterPro" id="IPR036185">
    <property type="entry name" value="DNA_heli_DnaB-like_N_sf"/>
</dbReference>
<dbReference type="RefSeq" id="WP_379569093.1">
    <property type="nucleotide sequence ID" value="NZ_JBHSQK010000067.1"/>
</dbReference>
<protein>
    <submittedName>
        <fullName evidence="4">AAA family ATPase</fullName>
    </submittedName>
</protein>
<gene>
    <name evidence="4" type="ORF">ACFQH9_23765</name>
</gene>
<keyword evidence="2" id="KW-0238">DNA-binding</keyword>
<dbReference type="InterPro" id="IPR007693">
    <property type="entry name" value="DNA_helicase_DnaB-like_N"/>
</dbReference>
<comment type="caution">
    <text evidence="4">The sequence shown here is derived from an EMBL/GenBank/DDBJ whole genome shotgun (WGS) entry which is preliminary data.</text>
</comment>
<dbReference type="Pfam" id="PF00772">
    <property type="entry name" value="DnaB"/>
    <property type="match status" value="1"/>
</dbReference>
<dbReference type="SUPFAM" id="SSF52540">
    <property type="entry name" value="P-loop containing nucleoside triphosphate hydrolases"/>
    <property type="match status" value="1"/>
</dbReference>
<dbReference type="Gene3D" id="1.10.860.10">
    <property type="entry name" value="DNAb Helicase, Chain A"/>
    <property type="match status" value="1"/>
</dbReference>
<dbReference type="Pfam" id="PF13481">
    <property type="entry name" value="AAA_25"/>
    <property type="match status" value="1"/>
</dbReference>
<proteinExistence type="predicted"/>
<reference evidence="5" key="1">
    <citation type="journal article" date="2019" name="Int. J. Syst. Evol. Microbiol.">
        <title>The Global Catalogue of Microorganisms (GCM) 10K type strain sequencing project: providing services to taxonomists for standard genome sequencing and annotation.</title>
        <authorList>
            <consortium name="The Broad Institute Genomics Platform"/>
            <consortium name="The Broad Institute Genome Sequencing Center for Infectious Disease"/>
            <person name="Wu L."/>
            <person name="Ma J."/>
        </authorList>
    </citation>
    <scope>NUCLEOTIDE SEQUENCE [LARGE SCALE GENOMIC DNA]</scope>
    <source>
        <strain evidence="5">CGMCC 4.7397</strain>
    </source>
</reference>
<keyword evidence="5" id="KW-1185">Reference proteome</keyword>
<evidence type="ECO:0000259" key="3">
    <source>
        <dbReference type="Pfam" id="PF00772"/>
    </source>
</evidence>
<dbReference type="EMBL" id="JBHSQK010000067">
    <property type="protein sequence ID" value="MFC5951289.1"/>
    <property type="molecule type" value="Genomic_DNA"/>
</dbReference>
<dbReference type="InterPro" id="IPR027417">
    <property type="entry name" value="P-loop_NTPase"/>
</dbReference>
<organism evidence="4 5">
    <name type="scientific">Pseudonocardia lutea</name>
    <dbReference type="NCBI Taxonomy" id="2172015"/>
    <lineage>
        <taxon>Bacteria</taxon>
        <taxon>Bacillati</taxon>
        <taxon>Actinomycetota</taxon>
        <taxon>Actinomycetes</taxon>
        <taxon>Pseudonocardiales</taxon>
        <taxon>Pseudonocardiaceae</taxon>
        <taxon>Pseudonocardia</taxon>
    </lineage>
</organism>
<evidence type="ECO:0000256" key="1">
    <source>
        <dbReference type="ARBA" id="ARBA00022705"/>
    </source>
</evidence>
<evidence type="ECO:0000256" key="2">
    <source>
        <dbReference type="ARBA" id="ARBA00023125"/>
    </source>
</evidence>
<name>A0ABW1IGB3_9PSEU</name>